<organism evidence="1 2">
    <name type="scientific">Seminavis robusta</name>
    <dbReference type="NCBI Taxonomy" id="568900"/>
    <lineage>
        <taxon>Eukaryota</taxon>
        <taxon>Sar</taxon>
        <taxon>Stramenopiles</taxon>
        <taxon>Ochrophyta</taxon>
        <taxon>Bacillariophyta</taxon>
        <taxon>Bacillariophyceae</taxon>
        <taxon>Bacillariophycidae</taxon>
        <taxon>Naviculales</taxon>
        <taxon>Naviculaceae</taxon>
        <taxon>Seminavis</taxon>
    </lineage>
</organism>
<evidence type="ECO:0000313" key="1">
    <source>
        <dbReference type="EMBL" id="CAB9516234.1"/>
    </source>
</evidence>
<reference evidence="1" key="1">
    <citation type="submission" date="2020-06" db="EMBL/GenBank/DDBJ databases">
        <authorList>
            <consortium name="Plant Systems Biology data submission"/>
        </authorList>
    </citation>
    <scope>NUCLEOTIDE SEQUENCE</scope>
    <source>
        <strain evidence="1">D6</strain>
    </source>
</reference>
<name>A0A9N8E9D5_9STRA</name>
<dbReference type="AlphaFoldDB" id="A0A9N8E9D5"/>
<gene>
    <name evidence="1" type="ORF">SEMRO_769_G199800.1</name>
</gene>
<proteinExistence type="predicted"/>
<sequence>MQGWTRLMQLNHFHPYDYKADVAQRARANYFGSLYKHIDRCWTEDAKRIPTLVSMDMIGKGGNAENVVSVFNDGGVILHKGRNCPSAETLGAFHSLRAGERRENPVWSFNIPNDQIQSMVFVGPMKRGVRIELSSDPNAFAQHSQFLVTLIRDIKRGDRICVPQIEESKNTNDWVGRFRRHEGDNDNYLEYQVSRIRLEVPSSNLNDFYSKVMRGLQWTPRFNSKTHYHGLSKNLAGPMIGMRCLGKRCDSKFILQADTASPCHGWHDNWVSKWFSEEHRDQMRCPSGQFMRRLQCREKYCDDMRIYCFKPNNSCKVGGSQTSHFWIDESGSGGRCSPGAVITGIQCHGDLL</sequence>
<dbReference type="EMBL" id="CAICTM010000768">
    <property type="protein sequence ID" value="CAB9516234.1"/>
    <property type="molecule type" value="Genomic_DNA"/>
</dbReference>
<dbReference type="OrthoDB" id="417756at2759"/>
<evidence type="ECO:0000313" key="2">
    <source>
        <dbReference type="Proteomes" id="UP001153069"/>
    </source>
</evidence>
<accession>A0A9N8E9D5</accession>
<protein>
    <submittedName>
        <fullName evidence="1">Uncharacterized protein</fullName>
    </submittedName>
</protein>
<keyword evidence="2" id="KW-1185">Reference proteome</keyword>
<dbReference type="Proteomes" id="UP001153069">
    <property type="component" value="Unassembled WGS sequence"/>
</dbReference>
<comment type="caution">
    <text evidence="1">The sequence shown here is derived from an EMBL/GenBank/DDBJ whole genome shotgun (WGS) entry which is preliminary data.</text>
</comment>